<reference evidence="1" key="1">
    <citation type="submission" date="2024-01" db="EMBL/GenBank/DDBJ databases">
        <title>Aequorivita flavus sp. nov., isolated from deep-sea sediment.</title>
        <authorList>
            <person name="Chen X."/>
        </authorList>
    </citation>
    <scope>NUCLEOTIDE SEQUENCE</scope>
    <source>
        <strain evidence="1">MCCC 1A16923</strain>
    </source>
</reference>
<organism evidence="1 2">
    <name type="scientific">Aequorivita flava</name>
    <dbReference type="NCBI Taxonomy" id="3114371"/>
    <lineage>
        <taxon>Bacteria</taxon>
        <taxon>Pseudomonadati</taxon>
        <taxon>Bacteroidota</taxon>
        <taxon>Flavobacteriia</taxon>
        <taxon>Flavobacteriales</taxon>
        <taxon>Flavobacteriaceae</taxon>
        <taxon>Aequorivita</taxon>
    </lineage>
</organism>
<gene>
    <name evidence="1" type="ORF">VZD85_10545</name>
</gene>
<evidence type="ECO:0000313" key="2">
    <source>
        <dbReference type="Proteomes" id="UP001388259"/>
    </source>
</evidence>
<proteinExistence type="predicted"/>
<accession>A0AB35YRZ0</accession>
<dbReference type="EMBL" id="JAZBJM010000006">
    <property type="protein sequence ID" value="MEM0518793.1"/>
    <property type="molecule type" value="Genomic_DNA"/>
</dbReference>
<dbReference type="Proteomes" id="UP001388259">
    <property type="component" value="Unassembled WGS sequence"/>
</dbReference>
<comment type="caution">
    <text evidence="1">The sequence shown here is derived from an EMBL/GenBank/DDBJ whole genome shotgun (WGS) entry which is preliminary data.</text>
</comment>
<name>A0AB35YRZ0_9FLAO</name>
<sequence>MLKDDLIVEKRDFPMKIKVGFKKVFDAYKALEPQTAIEKQQAAEILAIEKEYPKLTTGLTKCTDLTEYQTQIDAVLNPLFSPLLTENEIKFATIPFQNIAIKCTQRYKNLIKAAGEEVALEIINFNADQFYIMGCSIILNIYYGIKVDFRRSYYYNIPDEHGMVKNYRLLYNADFVEIQKTDKAKDISEADINELLESYENVAIWKEKFPPESWIFNGFVIASLTDVTLNVSISDFKSNLLRLEKNGGFEDTEFSRIFRSIFHLKDLMIGFTDYHEETETFERTLFKEISSFILNNKKSQRCKDALCSGSYYKLFKQREFYCITDAERYHKLYPDNLLYKKMLDQGMKSAIFASIVHEDKILGVLELVSPNANDLNTINANKLRDIMPFLIDSVVRSKENLENELELIIQEECTAIHSSVHWKFRQEAKRYLNSKNEGNANYFREIVFQDVFPLYGQTDIKGSSEARNEATKQDLMLQLQYIDELLQKLSKYNPLLIFEQMKFTVANFSNEITENLQVDTERKVIDFIASEIIPFFKHMRLKNNTHKKWIDEYNELVDLNSGLVYKFRKDYDESVMQTNKRLAAILDRKQLEAQQMYPHYFERFNTDGVEHNMYIGENITKRRTFNKLYLKNLRLWQLQIVCEMENSFYNFKESLPVNLDVASMILVFNGSLSLRFRMDEKRFDVDGTYNARYEVVKKRVDKAHIKGTEERITQPGKIVMVYSQKEDEEEYLQYIKFLQSQKMLDEGVEMLELEDLQGVTGLKALRVKVLYSKNTNKTKEYYTYEDLISELKD</sequence>
<evidence type="ECO:0000313" key="1">
    <source>
        <dbReference type="EMBL" id="MEM0518793.1"/>
    </source>
</evidence>
<dbReference type="AlphaFoldDB" id="A0AB35YRZ0"/>
<protein>
    <submittedName>
        <fullName evidence="1">GAF domain-containing protein</fullName>
    </submittedName>
</protein>